<evidence type="ECO:0000313" key="4">
    <source>
        <dbReference type="EMBL" id="WFS25765.1"/>
    </source>
</evidence>
<dbReference type="RefSeq" id="WP_142831729.1">
    <property type="nucleotide sequence ID" value="NZ_CP117268.1"/>
</dbReference>
<feature type="signal peptide" evidence="2">
    <location>
        <begin position="1"/>
        <end position="22"/>
    </location>
</feature>
<protein>
    <submittedName>
        <fullName evidence="4">DUF4139 domain-containing protein</fullName>
    </submittedName>
</protein>
<reference evidence="4 5" key="2">
    <citation type="journal article" date="2023" name="MicrobiologyOpen">
        <title>Genomics of the tumorigenes clade of the family Rhizobiaceae and description of Rhizobium rhododendri sp. nov.</title>
        <authorList>
            <person name="Kuzmanovic N."/>
            <person name="diCenzo G.C."/>
            <person name="Bunk B."/>
            <person name="Sproeer C."/>
            <person name="Fruehling A."/>
            <person name="Neumann-Schaal M."/>
            <person name="Overmann J."/>
            <person name="Smalla K."/>
        </authorList>
    </citation>
    <scope>NUCLEOTIDE SEQUENCE [LARGE SCALE GENOMIC DNA]</scope>
    <source>
        <strain evidence="5">rho-6.2</strain>
        <plasmid evidence="4 5">unnamed1</plasmid>
    </source>
</reference>
<reference evidence="4 5" key="1">
    <citation type="journal article" date="2019" name="Phytopathology">
        <title>A Novel Group of Rhizobium tumorigenes-Like Agrobacteria Associated with Crown Gall Disease of Rhododendron and Blueberry.</title>
        <authorList>
            <person name="Kuzmanovic N."/>
            <person name="Behrens P."/>
            <person name="Idczak E."/>
            <person name="Wagner S."/>
            <person name="Gotz M."/>
            <person name="Sproer C."/>
            <person name="Bunk B."/>
            <person name="Overmann J."/>
            <person name="Smalla K."/>
        </authorList>
    </citation>
    <scope>NUCLEOTIDE SEQUENCE [LARGE SCALE GENOMIC DNA]</scope>
    <source>
        <strain evidence="5">rho-6.2</strain>
    </source>
</reference>
<evidence type="ECO:0000256" key="1">
    <source>
        <dbReference type="SAM" id="Coils"/>
    </source>
</evidence>
<dbReference type="Proteomes" id="UP000318939">
    <property type="component" value="Plasmid unnamed1"/>
</dbReference>
<keyword evidence="5" id="KW-1185">Reference proteome</keyword>
<keyword evidence="2" id="KW-0732">Signal</keyword>
<dbReference type="InterPro" id="IPR037291">
    <property type="entry name" value="DUF4139"/>
</dbReference>
<dbReference type="EMBL" id="CP117268">
    <property type="protein sequence ID" value="WFS25765.1"/>
    <property type="molecule type" value="Genomic_DNA"/>
</dbReference>
<keyword evidence="4" id="KW-0614">Plasmid</keyword>
<feature type="chain" id="PRO_5045701656" evidence="2">
    <location>
        <begin position="23"/>
        <end position="644"/>
    </location>
</feature>
<evidence type="ECO:0000259" key="3">
    <source>
        <dbReference type="Pfam" id="PF13598"/>
    </source>
</evidence>
<accession>A0ABY8IS07</accession>
<evidence type="ECO:0000313" key="5">
    <source>
        <dbReference type="Proteomes" id="UP000318939"/>
    </source>
</evidence>
<dbReference type="Pfam" id="PF13598">
    <property type="entry name" value="DUF4139"/>
    <property type="match status" value="1"/>
</dbReference>
<feature type="coiled-coil region" evidence="1">
    <location>
        <begin position="558"/>
        <end position="629"/>
    </location>
</feature>
<keyword evidence="1" id="KW-0175">Coiled coil</keyword>
<geneLocation type="plasmid" evidence="4 5">
    <name>unnamed1</name>
</geneLocation>
<organism evidence="4 5">
    <name type="scientific">Rhizobium rhododendri</name>
    <dbReference type="NCBI Taxonomy" id="2506430"/>
    <lineage>
        <taxon>Bacteria</taxon>
        <taxon>Pseudomonadati</taxon>
        <taxon>Pseudomonadota</taxon>
        <taxon>Alphaproteobacteria</taxon>
        <taxon>Hyphomicrobiales</taxon>
        <taxon>Rhizobiaceae</taxon>
        <taxon>Rhizobium/Agrobacterium group</taxon>
        <taxon>Rhizobium</taxon>
    </lineage>
</organism>
<feature type="domain" description="DUF4139" evidence="3">
    <location>
        <begin position="207"/>
        <end position="379"/>
    </location>
</feature>
<name>A0ABY8IS07_9HYPH</name>
<evidence type="ECO:0000256" key="2">
    <source>
        <dbReference type="SAM" id="SignalP"/>
    </source>
</evidence>
<sequence length="644" mass="68700">MSVSIATLSAFFLSLAASTAFAGTSDPVKSVTLSSGGLAEIVRSATVGQNAWINIDVPLDQVDDILKSIIVRDNKGHVKSLSLAGPTPVDETFKTLPFKPSDLTSLPALLNSIHGSRIQAGEQQGVVLGVTEIPGNAQTQLSWQLSFLRDDGAISMVPIPGTQITIIDPAIQEKLKSAMAVISKASADNARTISIQLDGPASRNVYISYVVPAPIWKTSYRLVPGQDGTVRLQAWAIFENASGEDWNGVGITLSSGKPVTLRQRLHSLFWKQRTEVSVDTTSVAVYQAMAAKPLARKSIPAMAIAAPPPAPMMEKSSDASMAEPADPVLTEEGSVTSTFALAGTYDVRNGDTLSVPILDQGVKAEMVSLYQAEAGGEHPTAAAMIDNDSGISLPPGIVTVYDGKQGYVGDAKTMGLPTGQKQAVSFALDQKVSITSQPRSETTITQIKVADGIIKTSSMTREDTVYRIVGASDASRVVLIEQIKRPGWTFKADGMTDDTSTKDRIKTVVKAGETKVVTSTLSIVNQESFALADAGSDELTQWQDAAIDPAMREKLDDLVKAKAAQDAARKTLEELNQQFALVEADQQRARSNLQSVGSGDTKTRFEKLLNGTEDKLEKIELARAEQRKVAQTADAKVAAIIRSF</sequence>
<proteinExistence type="predicted"/>
<gene>
    <name evidence="4" type="ORF">PR018_19590</name>
</gene>